<keyword evidence="1" id="KW-0175">Coiled coil</keyword>
<dbReference type="EMBL" id="CP140153">
    <property type="protein sequence ID" value="WQH17055.1"/>
    <property type="molecule type" value="Genomic_DNA"/>
</dbReference>
<evidence type="ECO:0000313" key="4">
    <source>
        <dbReference type="Proteomes" id="UP001327459"/>
    </source>
</evidence>
<gene>
    <name evidence="3" type="ORF">SR882_03890</name>
</gene>
<accession>A0ABZ0YY17</accession>
<reference evidence="3 4" key="1">
    <citation type="submission" date="2023-11" db="EMBL/GenBank/DDBJ databases">
        <title>MicrobeMod: A computational toolkit for identifying prokaryotic methylation and restriction-modification with nanopore sequencing.</title>
        <authorList>
            <person name="Crits-Christoph A."/>
            <person name="Kang S.C."/>
            <person name="Lee H."/>
            <person name="Ostrov N."/>
        </authorList>
    </citation>
    <scope>NUCLEOTIDE SEQUENCE [LARGE SCALE GENOMIC DNA]</scope>
    <source>
        <strain evidence="3 4">ATCC 49870</strain>
    </source>
</reference>
<name>A0ABZ0YY17_9GAMM</name>
<dbReference type="RefSeq" id="WP_322522037.1">
    <property type="nucleotide sequence ID" value="NZ_CP140153.1"/>
</dbReference>
<evidence type="ECO:0000256" key="1">
    <source>
        <dbReference type="SAM" id="Coils"/>
    </source>
</evidence>
<keyword evidence="4" id="KW-1185">Reference proteome</keyword>
<feature type="coiled-coil region" evidence="1">
    <location>
        <begin position="40"/>
        <end position="83"/>
    </location>
</feature>
<keyword evidence="2" id="KW-0732">Signal</keyword>
<protein>
    <recommendedName>
        <fullName evidence="5">Lipoprotein</fullName>
    </recommendedName>
</protein>
<evidence type="ECO:0000313" key="3">
    <source>
        <dbReference type="EMBL" id="WQH17055.1"/>
    </source>
</evidence>
<evidence type="ECO:0000256" key="2">
    <source>
        <dbReference type="SAM" id="SignalP"/>
    </source>
</evidence>
<feature type="signal peptide" evidence="2">
    <location>
        <begin position="1"/>
        <end position="21"/>
    </location>
</feature>
<proteinExistence type="predicted"/>
<feature type="chain" id="PRO_5045781067" description="Lipoprotein" evidence="2">
    <location>
        <begin position="22"/>
        <end position="207"/>
    </location>
</feature>
<dbReference type="PROSITE" id="PS51257">
    <property type="entry name" value="PROKAR_LIPOPROTEIN"/>
    <property type="match status" value="1"/>
</dbReference>
<sequence length="207" mass="23337">MPATKRRFAIGGLLAATLLLSACGPHYPLGIPEEQWVRMDADAQQQARLKQAEVDRAQAEARRQEAQARQAEATARAAELSHARATAGPGERVQCVLDRTELHYGGKWRRSEPVGLDLVAGMPLEFELRRQDGDYRARTGMAYFDGMEIRLCPNHARNDCARLVATQGELRRGTSRQVASPDFLRGRLHCELTLDPSHPDWDRRRHY</sequence>
<dbReference type="Proteomes" id="UP001327459">
    <property type="component" value="Chromosome"/>
</dbReference>
<evidence type="ECO:0008006" key="5">
    <source>
        <dbReference type="Google" id="ProtNLM"/>
    </source>
</evidence>
<organism evidence="3 4">
    <name type="scientific">Guyparkeria halophila</name>
    <dbReference type="NCBI Taxonomy" id="47960"/>
    <lineage>
        <taxon>Bacteria</taxon>
        <taxon>Pseudomonadati</taxon>
        <taxon>Pseudomonadota</taxon>
        <taxon>Gammaproteobacteria</taxon>
        <taxon>Chromatiales</taxon>
        <taxon>Thioalkalibacteraceae</taxon>
        <taxon>Guyparkeria</taxon>
    </lineage>
</organism>